<evidence type="ECO:0008006" key="5">
    <source>
        <dbReference type="Google" id="ProtNLM"/>
    </source>
</evidence>
<feature type="transmembrane region" description="Helical" evidence="2">
    <location>
        <begin position="147"/>
        <end position="168"/>
    </location>
</feature>
<name>A0ABN1Y4H0_9PSEU</name>
<feature type="transmembrane region" description="Helical" evidence="2">
    <location>
        <begin position="348"/>
        <end position="368"/>
    </location>
</feature>
<reference evidence="3 4" key="1">
    <citation type="journal article" date="2019" name="Int. J. Syst. Evol. Microbiol.">
        <title>The Global Catalogue of Microorganisms (GCM) 10K type strain sequencing project: providing services to taxonomists for standard genome sequencing and annotation.</title>
        <authorList>
            <consortium name="The Broad Institute Genomics Platform"/>
            <consortium name="The Broad Institute Genome Sequencing Center for Infectious Disease"/>
            <person name="Wu L."/>
            <person name="Ma J."/>
        </authorList>
    </citation>
    <scope>NUCLEOTIDE SEQUENCE [LARGE SCALE GENOMIC DNA]</scope>
    <source>
        <strain evidence="3 4">JCM 11896</strain>
    </source>
</reference>
<feature type="transmembrane region" description="Helical" evidence="2">
    <location>
        <begin position="295"/>
        <end position="316"/>
    </location>
</feature>
<feature type="transmembrane region" description="Helical" evidence="2">
    <location>
        <begin position="323"/>
        <end position="342"/>
    </location>
</feature>
<proteinExistence type="predicted"/>
<feature type="transmembrane region" description="Helical" evidence="2">
    <location>
        <begin position="242"/>
        <end position="263"/>
    </location>
</feature>
<keyword evidence="2" id="KW-1133">Transmembrane helix</keyword>
<keyword evidence="4" id="KW-1185">Reference proteome</keyword>
<feature type="transmembrane region" description="Helical" evidence="2">
    <location>
        <begin position="27"/>
        <end position="47"/>
    </location>
</feature>
<evidence type="ECO:0000313" key="3">
    <source>
        <dbReference type="EMBL" id="GAA1396057.1"/>
    </source>
</evidence>
<dbReference type="Proteomes" id="UP001501414">
    <property type="component" value="Unassembled WGS sequence"/>
</dbReference>
<feature type="transmembrane region" description="Helical" evidence="2">
    <location>
        <begin position="174"/>
        <end position="191"/>
    </location>
</feature>
<comment type="caution">
    <text evidence="3">The sequence shown here is derived from an EMBL/GenBank/DDBJ whole genome shotgun (WGS) entry which is preliminary data.</text>
</comment>
<feature type="transmembrane region" description="Helical" evidence="2">
    <location>
        <begin position="219"/>
        <end position="235"/>
    </location>
</feature>
<feature type="compositionally biased region" description="Low complexity" evidence="1">
    <location>
        <begin position="552"/>
        <end position="561"/>
    </location>
</feature>
<feature type="transmembrane region" description="Helical" evidence="2">
    <location>
        <begin position="196"/>
        <end position="213"/>
    </location>
</feature>
<organism evidence="3 4">
    <name type="scientific">Pseudonocardia kongjuensis</name>
    <dbReference type="NCBI Taxonomy" id="102227"/>
    <lineage>
        <taxon>Bacteria</taxon>
        <taxon>Bacillati</taxon>
        <taxon>Actinomycetota</taxon>
        <taxon>Actinomycetes</taxon>
        <taxon>Pseudonocardiales</taxon>
        <taxon>Pseudonocardiaceae</taxon>
        <taxon>Pseudonocardia</taxon>
    </lineage>
</organism>
<dbReference type="RefSeq" id="WP_344026053.1">
    <property type="nucleotide sequence ID" value="NZ_BAAAJK010000033.1"/>
</dbReference>
<protein>
    <recommendedName>
        <fullName evidence="5">Glycosyltransferase RgtA/B/C/D-like domain-containing protein</fullName>
    </recommendedName>
</protein>
<keyword evidence="2" id="KW-0812">Transmembrane</keyword>
<evidence type="ECO:0000256" key="2">
    <source>
        <dbReference type="SAM" id="Phobius"/>
    </source>
</evidence>
<feature type="region of interest" description="Disordered" evidence="1">
    <location>
        <begin position="552"/>
        <end position="578"/>
    </location>
</feature>
<keyword evidence="2" id="KW-0472">Membrane</keyword>
<sequence>MVVSESPVRHAAEPGRPAGRRALAARVAAWAVAVGIPTVVLACHMALYGRWLVDDAGITFAYARSIAAGAGPVLQPGAVPVEGWSNPSWLALLVLASAAGLFDSGSWSGVSDLVLFPKAAALACGAGVAVAFHLIAREIVPGRWRAAVVSAVAGALVAAVPSYAVWMASGLENPLLVLVTSVLAATLVRAVARDRLAAPGVAVTAGLLAATAALTRPDGLVYAVAYPLVALLLLRRGTLRRVAAAATLSVVAFAVPYGAYLAWRLATFGLWVPNTAVAKAQELPGLSVLDRPVELVPVVGWLPVSLAVGALGAAFLRPGRHRPLLAVLLVLLALALGAYAVLEPDWMGLQRFATPVWALGGLAGVLAAERMAGALTGRGRTVAALLVAATLVLSASSWWHIARGFRNGPTVPLCAIAVGMGAAPNAFGDILGVRSGRIATPDVGGTALTSRYEVVDLAGLVSAPLARFHADGDMAGLRDHLLDEVRPEFIEVHGNWTRGTGLLADPRTAQRYLPVLMVSPDSGYLVRRDLVTDPARLVAATAYAERVTQPRRAAASAAPRSGCGSLRPGSTEALSVTR</sequence>
<gene>
    <name evidence="3" type="ORF">GCM10009613_46650</name>
</gene>
<accession>A0ABN1Y4H0</accession>
<feature type="transmembrane region" description="Helical" evidence="2">
    <location>
        <begin position="380"/>
        <end position="401"/>
    </location>
</feature>
<evidence type="ECO:0000256" key="1">
    <source>
        <dbReference type="SAM" id="MobiDB-lite"/>
    </source>
</evidence>
<evidence type="ECO:0000313" key="4">
    <source>
        <dbReference type="Proteomes" id="UP001501414"/>
    </source>
</evidence>
<feature type="transmembrane region" description="Helical" evidence="2">
    <location>
        <begin position="115"/>
        <end position="135"/>
    </location>
</feature>
<dbReference type="EMBL" id="BAAAJK010000033">
    <property type="protein sequence ID" value="GAA1396057.1"/>
    <property type="molecule type" value="Genomic_DNA"/>
</dbReference>